<reference evidence="1 2" key="1">
    <citation type="submission" date="2015-08" db="EMBL/GenBank/DDBJ databases">
        <title>The genome of the Asian arowana (Scleropages formosus).</title>
        <authorList>
            <person name="Tan M.H."/>
            <person name="Gan H.M."/>
            <person name="Croft L.J."/>
            <person name="Austin C.M."/>
        </authorList>
    </citation>
    <scope>NUCLEOTIDE SEQUENCE [LARGE SCALE GENOMIC DNA]</scope>
    <source>
        <strain evidence="1">Aro1</strain>
    </source>
</reference>
<dbReference type="Proteomes" id="UP000034805">
    <property type="component" value="Unassembled WGS sequence"/>
</dbReference>
<organism evidence="1 2">
    <name type="scientific">Scleropages formosus</name>
    <name type="common">Asian bonytongue</name>
    <name type="synonym">Osteoglossum formosum</name>
    <dbReference type="NCBI Taxonomy" id="113540"/>
    <lineage>
        <taxon>Eukaryota</taxon>
        <taxon>Metazoa</taxon>
        <taxon>Chordata</taxon>
        <taxon>Craniata</taxon>
        <taxon>Vertebrata</taxon>
        <taxon>Euteleostomi</taxon>
        <taxon>Actinopterygii</taxon>
        <taxon>Neopterygii</taxon>
        <taxon>Teleostei</taxon>
        <taxon>Osteoglossocephala</taxon>
        <taxon>Osteoglossomorpha</taxon>
        <taxon>Osteoglossiformes</taxon>
        <taxon>Osteoglossidae</taxon>
        <taxon>Scleropages</taxon>
    </lineage>
</organism>
<proteinExistence type="predicted"/>
<comment type="caution">
    <text evidence="1">The sequence shown here is derived from an EMBL/GenBank/DDBJ whole genome shotgun (WGS) entry which is preliminary data.</text>
</comment>
<accession>A0A0P7U3E2</accession>
<evidence type="ECO:0000313" key="1">
    <source>
        <dbReference type="EMBL" id="KPP61440.1"/>
    </source>
</evidence>
<sequence length="86" mass="9858">PPRVSRERSAYEAPVVLRCVRVTWREAARLHALFPVETRGTEKCGEIPERAGFETPSLSSRSRRNALNHGYCEHEHGARSMSDFEY</sequence>
<dbReference type="AlphaFoldDB" id="A0A0P7U3E2"/>
<evidence type="ECO:0000313" key="2">
    <source>
        <dbReference type="Proteomes" id="UP000034805"/>
    </source>
</evidence>
<dbReference type="EMBL" id="JARO02009600">
    <property type="protein sequence ID" value="KPP61440.1"/>
    <property type="molecule type" value="Genomic_DNA"/>
</dbReference>
<gene>
    <name evidence="1" type="ORF">Z043_120458</name>
</gene>
<protein>
    <submittedName>
        <fullName evidence="1">Uncharacterized protein</fullName>
    </submittedName>
</protein>
<name>A0A0P7U3E2_SCLFO</name>
<feature type="non-terminal residue" evidence="1">
    <location>
        <position position="1"/>
    </location>
</feature>